<dbReference type="GO" id="GO:0008270">
    <property type="term" value="F:zinc ion binding"/>
    <property type="evidence" value="ECO:0007669"/>
    <property type="project" value="InterPro"/>
</dbReference>
<keyword evidence="3" id="KW-1185">Reference proteome</keyword>
<evidence type="ECO:0000259" key="1">
    <source>
        <dbReference type="PROSITE" id="PS50804"/>
    </source>
</evidence>
<dbReference type="GO" id="GO:0003676">
    <property type="term" value="F:nucleic acid binding"/>
    <property type="evidence" value="ECO:0007669"/>
    <property type="project" value="InterPro"/>
</dbReference>
<dbReference type="PROSITE" id="PS50804">
    <property type="entry name" value="SCAN_BOX"/>
    <property type="match status" value="1"/>
</dbReference>
<feature type="domain" description="SCAN box" evidence="1">
    <location>
        <begin position="44"/>
        <end position="122"/>
    </location>
</feature>
<dbReference type="Gene3D" id="1.10.4020.10">
    <property type="entry name" value="DNA breaking-rejoining enzymes"/>
    <property type="match status" value="1"/>
</dbReference>
<protein>
    <recommendedName>
        <fullName evidence="1">SCAN box domain-containing protein</fullName>
    </recommendedName>
</protein>
<sequence length="361" mass="39997">MLQCAFTGKAQEAYAALSNIDSQSYTKVKAAVLKVYELVPEAYRQHFRNWRRGKMQSHLEFARDLVLHFNRWCTASEVENFESLCDLILLEQFKTAVPQQIATYVGEKEVKTVAEAAALADDYTLTHKGTFGEPRPYVADSGFRRNTPLFDMQPAAGLGRVVGSVYRRDHSAREVDKVCNYCRKKGHWKSECYALRQRSGSSGAQNGSEPQGAGLAAPVVKRVGYVTPESEPSPKTQPSPDFDSYLPFVTEGFVSLLEGDDKVPVKMLRDTGAFDTFIVASVLPFSENSDTGDFIPVLGMGMNVLNVPLHKIRLFSDLFQGEAQVVPDGRSCPINANQRVADKRLTSLPMALSLSRPIIFG</sequence>
<proteinExistence type="predicted"/>
<reference evidence="2" key="1">
    <citation type="journal article" date="2023" name="Front. Mar. Sci.">
        <title>A new Merluccius polli reference genome to investigate the effects of global change in West African waters.</title>
        <authorList>
            <person name="Mateo J.L."/>
            <person name="Blanco-Fernandez C."/>
            <person name="Garcia-Vazquez E."/>
            <person name="Machado-Schiaffino G."/>
        </authorList>
    </citation>
    <scope>NUCLEOTIDE SEQUENCE</scope>
    <source>
        <strain evidence="2">C29</strain>
        <tissue evidence="2">Fin</tissue>
    </source>
</reference>
<evidence type="ECO:0000313" key="3">
    <source>
        <dbReference type="Proteomes" id="UP001174136"/>
    </source>
</evidence>
<comment type="caution">
    <text evidence="2">The sequence shown here is derived from an EMBL/GenBank/DDBJ whole genome shotgun (WGS) entry which is preliminary data.</text>
</comment>
<dbReference type="Proteomes" id="UP001174136">
    <property type="component" value="Unassembled WGS sequence"/>
</dbReference>
<dbReference type="PANTHER" id="PTHR46888">
    <property type="entry name" value="ZINC KNUCKLE DOMAINCONTAINING PROTEIN-RELATED"/>
    <property type="match status" value="1"/>
</dbReference>
<organism evidence="2 3">
    <name type="scientific">Merluccius polli</name>
    <name type="common">Benguela hake</name>
    <name type="synonym">Merluccius cadenati</name>
    <dbReference type="NCBI Taxonomy" id="89951"/>
    <lineage>
        <taxon>Eukaryota</taxon>
        <taxon>Metazoa</taxon>
        <taxon>Chordata</taxon>
        <taxon>Craniata</taxon>
        <taxon>Vertebrata</taxon>
        <taxon>Euteleostomi</taxon>
        <taxon>Actinopterygii</taxon>
        <taxon>Neopterygii</taxon>
        <taxon>Teleostei</taxon>
        <taxon>Neoteleostei</taxon>
        <taxon>Acanthomorphata</taxon>
        <taxon>Zeiogadaria</taxon>
        <taxon>Gadariae</taxon>
        <taxon>Gadiformes</taxon>
        <taxon>Gadoidei</taxon>
        <taxon>Merlucciidae</taxon>
        <taxon>Merluccius</taxon>
    </lineage>
</organism>
<name>A0AA47MJP9_MERPO</name>
<dbReference type="PANTHER" id="PTHR46888:SF13">
    <property type="entry name" value="RIBONUCLEASE H"/>
    <property type="match status" value="1"/>
</dbReference>
<dbReference type="AlphaFoldDB" id="A0AA47MJP9"/>
<evidence type="ECO:0000313" key="2">
    <source>
        <dbReference type="EMBL" id="KAK0141302.1"/>
    </source>
</evidence>
<gene>
    <name evidence="2" type="ORF">N1851_021700</name>
</gene>
<dbReference type="EMBL" id="JAOPHQ010003977">
    <property type="protein sequence ID" value="KAK0141302.1"/>
    <property type="molecule type" value="Genomic_DNA"/>
</dbReference>
<dbReference type="SUPFAM" id="SSF47353">
    <property type="entry name" value="Retrovirus capsid dimerization domain-like"/>
    <property type="match status" value="1"/>
</dbReference>
<dbReference type="InterPro" id="IPR038269">
    <property type="entry name" value="SCAN_sf"/>
</dbReference>
<dbReference type="SUPFAM" id="SSF57756">
    <property type="entry name" value="Retrovirus zinc finger-like domains"/>
    <property type="match status" value="1"/>
</dbReference>
<dbReference type="InterPro" id="IPR003309">
    <property type="entry name" value="SCAN_dom"/>
</dbReference>
<accession>A0AA47MJP9</accession>
<dbReference type="Gene3D" id="4.10.60.10">
    <property type="entry name" value="Zinc finger, CCHC-type"/>
    <property type="match status" value="1"/>
</dbReference>
<dbReference type="InterPro" id="IPR036875">
    <property type="entry name" value="Znf_CCHC_sf"/>
</dbReference>
<dbReference type="Pfam" id="PF02023">
    <property type="entry name" value="SCAN"/>
    <property type="match status" value="1"/>
</dbReference>